<reference evidence="1 2" key="2">
    <citation type="journal article" date="2016" name="Appl. Microbiol. Biotechnol.">
        <title>Mutations improving production and secretion of extracellular lipase by Burkholderia glumae PG1.</title>
        <authorList>
            <person name="Knapp A."/>
            <person name="Voget S."/>
            <person name="Gao R."/>
            <person name="Zaburannyi N."/>
            <person name="Krysciak D."/>
            <person name="Breuer M."/>
            <person name="Hauer B."/>
            <person name="Streit W.R."/>
            <person name="Muller R."/>
            <person name="Daniel R."/>
            <person name="Jaeger K.E."/>
        </authorList>
    </citation>
    <scope>NUCLEOTIDE SEQUENCE [LARGE SCALE GENOMIC DNA]</scope>
    <source>
        <strain evidence="1 2">PG1</strain>
    </source>
</reference>
<protein>
    <submittedName>
        <fullName evidence="1">2-dehydro-3-deoxygalactonokinase DgoK</fullName>
        <ecNumber evidence="1">2.7.1.58</ecNumber>
    </submittedName>
</protein>
<dbReference type="GO" id="GO:0034194">
    <property type="term" value="P:D-galactonate catabolic process"/>
    <property type="evidence" value="ECO:0007669"/>
    <property type="project" value="InterPro"/>
</dbReference>
<dbReference type="EC" id="2.7.1.58" evidence="1"/>
<evidence type="ECO:0000313" key="2">
    <source>
        <dbReference type="Proteomes" id="UP000031838"/>
    </source>
</evidence>
<keyword evidence="1" id="KW-0808">Transferase</keyword>
<evidence type="ECO:0000313" key="1">
    <source>
        <dbReference type="EMBL" id="AJK45038.1"/>
    </source>
</evidence>
<dbReference type="Gene3D" id="3.30.420.300">
    <property type="entry name" value="2-keto-3-deoxy-galactonokinase, substrate binding domain"/>
    <property type="match status" value="1"/>
</dbReference>
<dbReference type="InterPro" id="IPR042257">
    <property type="entry name" value="DGOK_C"/>
</dbReference>
<accession>A0A0B6RNU1</accession>
<dbReference type="AlphaFoldDB" id="A0A0B6RNU1"/>
<dbReference type="KEGG" id="bgp:BGL_1c05020"/>
<organism evidence="1 2">
    <name type="scientific">Burkholderia plantarii</name>
    <dbReference type="NCBI Taxonomy" id="41899"/>
    <lineage>
        <taxon>Bacteria</taxon>
        <taxon>Pseudomonadati</taxon>
        <taxon>Pseudomonadota</taxon>
        <taxon>Betaproteobacteria</taxon>
        <taxon>Burkholderiales</taxon>
        <taxon>Burkholderiaceae</taxon>
        <taxon>Burkholderia</taxon>
    </lineage>
</organism>
<dbReference type="RefSeq" id="WP_042623821.1">
    <property type="nucleotide sequence ID" value="NZ_BSTO01000022.1"/>
</dbReference>
<gene>
    <name evidence="1" type="primary">dgoK</name>
    <name evidence="1" type="ORF">BGL_1c05020</name>
</gene>
<dbReference type="SUPFAM" id="SSF53067">
    <property type="entry name" value="Actin-like ATPase domain"/>
    <property type="match status" value="1"/>
</dbReference>
<dbReference type="Proteomes" id="UP000031838">
    <property type="component" value="Chromosome 1"/>
</dbReference>
<dbReference type="Gene3D" id="3.30.420.310">
    <property type="entry name" value="2-keto-3-deoxy-galactonokinase, C-terminal domain"/>
    <property type="match status" value="1"/>
</dbReference>
<dbReference type="CDD" id="cd24012">
    <property type="entry name" value="ASKHA_NBD_KDGal-kinase"/>
    <property type="match status" value="1"/>
</dbReference>
<proteinExistence type="predicted"/>
<dbReference type="Pfam" id="PF05035">
    <property type="entry name" value="DGOK"/>
    <property type="match status" value="1"/>
</dbReference>
<dbReference type="KEGG" id="bpla:bpln_1g04880"/>
<dbReference type="InterPro" id="IPR042258">
    <property type="entry name" value="DGOK_N"/>
</dbReference>
<reference evidence="2" key="1">
    <citation type="submission" date="2011-03" db="EMBL/GenBank/DDBJ databases">
        <authorList>
            <person name="Voget S."/>
            <person name="Streit W.R."/>
            <person name="Jaeger K.E."/>
            <person name="Daniel R."/>
        </authorList>
    </citation>
    <scope>NUCLEOTIDE SEQUENCE [LARGE SCALE GENOMIC DNA]</scope>
    <source>
        <strain evidence="2">PG1</strain>
    </source>
</reference>
<dbReference type="GO" id="GO:0008671">
    <property type="term" value="F:2-dehydro-3-deoxygalactonokinase activity"/>
    <property type="evidence" value="ECO:0007669"/>
    <property type="project" value="UniProtKB-EC"/>
</dbReference>
<keyword evidence="2" id="KW-1185">Reference proteome</keyword>
<dbReference type="InterPro" id="IPR007729">
    <property type="entry name" value="DGOK"/>
</dbReference>
<name>A0A0B6RNU1_BURPL</name>
<keyword evidence="1" id="KW-0418">Kinase</keyword>
<dbReference type="EMBL" id="CP002580">
    <property type="protein sequence ID" value="AJK45038.1"/>
    <property type="molecule type" value="Genomic_DNA"/>
</dbReference>
<dbReference type="OrthoDB" id="256574at2"/>
<dbReference type="HOGENOM" id="CLU_058005_2_0_4"/>
<sequence>MTMSRPAPSPAAPALIAIDWGTTSMRAFLFAADGSVLESNAHPAGVMNLPRAGGTAAFDAAFESACGAWLDRAPGLPVLAAGMVGSAQGWREAPYVNTPVDADALVAGLIRVESSRGVAVAIVPGVLEPGTLPDVMRGEETQIVGALAGDAAFASGAAGALIGLPGTHAKWAWVRDGRIERFRTYMTGELFATLRDHTILGRTMQAGEADLDAFRRGVGVARESRDAGLLATIFSTRTLGLTGQLAPQAQGDYLSGLLIGHELNALVAMLAGVGATLAAQPPSLIGDVVLCERYLTALREFGCDGARVVERATERGLWRIASQAGLVGAAVRAAS</sequence>
<dbReference type="InterPro" id="IPR043129">
    <property type="entry name" value="ATPase_NBD"/>
</dbReference>